<dbReference type="HOGENOM" id="CLU_494141_0_0_0"/>
<evidence type="ECO:0000313" key="3">
    <source>
        <dbReference type="Proteomes" id="UP000007113"/>
    </source>
</evidence>
<dbReference type="InterPro" id="IPR012334">
    <property type="entry name" value="Pectin_lyas_fold"/>
</dbReference>
<dbReference type="InterPro" id="IPR002909">
    <property type="entry name" value="IPT_dom"/>
</dbReference>
<dbReference type="STRING" id="682795.AciX8_3555"/>
<dbReference type="RefSeq" id="WP_014266724.1">
    <property type="nucleotide sequence ID" value="NC_016631.1"/>
</dbReference>
<organism evidence="2 3">
    <name type="scientific">Granulicella mallensis (strain ATCC BAA-1857 / DSM 23137 / MP5ACTX8)</name>
    <dbReference type="NCBI Taxonomy" id="682795"/>
    <lineage>
        <taxon>Bacteria</taxon>
        <taxon>Pseudomonadati</taxon>
        <taxon>Acidobacteriota</taxon>
        <taxon>Terriglobia</taxon>
        <taxon>Terriglobales</taxon>
        <taxon>Acidobacteriaceae</taxon>
        <taxon>Granulicella</taxon>
    </lineage>
</organism>
<proteinExistence type="predicted"/>
<dbReference type="Proteomes" id="UP000007113">
    <property type="component" value="Chromosome"/>
</dbReference>
<dbReference type="EMBL" id="CP003130">
    <property type="protein sequence ID" value="AEU37850.1"/>
    <property type="molecule type" value="Genomic_DNA"/>
</dbReference>
<sequence length="551" mass="56930">MRITSYRGDLLPLFGLIVFIASCARVIPPSALALSSDTSGTTSTVSPPHINYTDINVGSNTGGDTGNGVYIRIFGSNFGSSQGSSLLTLGGKLITNCRLCSWTNNQIIAQLGPAAKTGDIHVDVAGAHSNGVPFTVTPTTILFVAANGSDSNRGSFAAPFKTWRAAFNSVTNTDSHPPKQNTVIYLEPGAVVNFDDGRGYSAVLSTDIGGTSPIKQLSIVGFPGGTVNVGSTSVTHGVHGWGSYITIADLTIVGKVSAIDAEKGNVRIINNSLSCPSPPTGVGGAACILAETDTPTDSWVFQGNNVHDTGGNVDKTYHAIYFSSNANHVEFGWNNIGANFLGYCRSVLFHATTGANLFDLHVHDNQIAGGYCDAISFASVNPSAGTVEAYNNVITHVAIASNPYGTANEAGIAINSDASPGASGTVYSYNNTVVDAGEYTIGHQNGCFGVVSPGVSLVLTNNICMQPSAAQPYIEPNSTGVSGTNNLWYGAGPAPRFDPRPVILAPRLATATGFALQAGSPAHAAGTMTRVSIFDIIGTQRSPAPSIGAYE</sequence>
<dbReference type="InterPro" id="IPR011050">
    <property type="entry name" value="Pectin_lyase_fold/virulence"/>
</dbReference>
<dbReference type="OrthoDB" id="97798at2"/>
<dbReference type="SUPFAM" id="SSF81296">
    <property type="entry name" value="E set domains"/>
    <property type="match status" value="1"/>
</dbReference>
<dbReference type="InterPro" id="IPR013783">
    <property type="entry name" value="Ig-like_fold"/>
</dbReference>
<dbReference type="PROSITE" id="PS51257">
    <property type="entry name" value="PROKAR_LIPOPROTEIN"/>
    <property type="match status" value="1"/>
</dbReference>
<dbReference type="Gene3D" id="2.60.40.10">
    <property type="entry name" value="Immunoglobulins"/>
    <property type="match status" value="1"/>
</dbReference>
<keyword evidence="3" id="KW-1185">Reference proteome</keyword>
<dbReference type="Pfam" id="PF01833">
    <property type="entry name" value="TIG"/>
    <property type="match status" value="1"/>
</dbReference>
<dbReference type="SUPFAM" id="SSF51126">
    <property type="entry name" value="Pectin lyase-like"/>
    <property type="match status" value="1"/>
</dbReference>
<name>G8NXE3_GRAMM</name>
<accession>G8NXE3</accession>
<dbReference type="AlphaFoldDB" id="G8NXE3"/>
<reference evidence="2 3" key="1">
    <citation type="submission" date="2011-11" db="EMBL/GenBank/DDBJ databases">
        <title>Complete sequence of Granulicella mallensis MP5ACTX8.</title>
        <authorList>
            <consortium name="US DOE Joint Genome Institute"/>
            <person name="Lucas S."/>
            <person name="Copeland A."/>
            <person name="Lapidus A."/>
            <person name="Cheng J.-F."/>
            <person name="Goodwin L."/>
            <person name="Pitluck S."/>
            <person name="Peters L."/>
            <person name="Lu M."/>
            <person name="Detter J.C."/>
            <person name="Han C."/>
            <person name="Tapia R."/>
            <person name="Land M."/>
            <person name="Hauser L."/>
            <person name="Kyrpides N."/>
            <person name="Ivanova N."/>
            <person name="Mikhailova N."/>
            <person name="Pagani I."/>
            <person name="Rawat S."/>
            <person name="Mannisto M."/>
            <person name="Haggblom M."/>
            <person name="Woyke T."/>
        </authorList>
    </citation>
    <scope>NUCLEOTIDE SEQUENCE [LARGE SCALE GENOMIC DNA]</scope>
    <source>
        <strain evidence="3">ATCC BAA-1857 / DSM 23137 / MP5ACTX8</strain>
    </source>
</reference>
<dbReference type="InterPro" id="IPR014756">
    <property type="entry name" value="Ig_E-set"/>
</dbReference>
<gene>
    <name evidence="2" type="ordered locus">AciX8_3555</name>
</gene>
<feature type="domain" description="IPT/TIG" evidence="1">
    <location>
        <begin position="63"/>
        <end position="135"/>
    </location>
</feature>
<dbReference type="KEGG" id="gma:AciX8_3555"/>
<evidence type="ECO:0000313" key="2">
    <source>
        <dbReference type="EMBL" id="AEU37850.1"/>
    </source>
</evidence>
<evidence type="ECO:0000259" key="1">
    <source>
        <dbReference type="Pfam" id="PF01833"/>
    </source>
</evidence>
<dbReference type="Gene3D" id="2.160.20.10">
    <property type="entry name" value="Single-stranded right-handed beta-helix, Pectin lyase-like"/>
    <property type="match status" value="1"/>
</dbReference>
<protein>
    <recommendedName>
        <fullName evidence="1">IPT/TIG domain-containing protein</fullName>
    </recommendedName>
</protein>